<evidence type="ECO:0000313" key="5">
    <source>
        <dbReference type="Proteomes" id="UP000244810"/>
    </source>
</evidence>
<dbReference type="EMBL" id="QDDR01000004">
    <property type="protein sequence ID" value="PVE47859.1"/>
    <property type="molecule type" value="Genomic_DNA"/>
</dbReference>
<comment type="caution">
    <text evidence="4">The sequence shown here is derived from an EMBL/GenBank/DDBJ whole genome shotgun (WGS) entry which is preliminary data.</text>
</comment>
<dbReference type="InterPro" id="IPR027417">
    <property type="entry name" value="P-loop_NTPase"/>
</dbReference>
<feature type="domain" description="ABC transporter" evidence="3">
    <location>
        <begin position="1"/>
        <end position="228"/>
    </location>
</feature>
<dbReference type="AlphaFoldDB" id="A0A2T7UTF1"/>
<dbReference type="Gene3D" id="3.40.50.300">
    <property type="entry name" value="P-loop containing nucleotide triphosphate hydrolases"/>
    <property type="match status" value="1"/>
</dbReference>
<dbReference type="GO" id="GO:0005524">
    <property type="term" value="F:ATP binding"/>
    <property type="evidence" value="ECO:0007669"/>
    <property type="project" value="UniProtKB-KW"/>
</dbReference>
<dbReference type="Pfam" id="PF00005">
    <property type="entry name" value="ABC_tran"/>
    <property type="match status" value="1"/>
</dbReference>
<dbReference type="InterPro" id="IPR003439">
    <property type="entry name" value="ABC_transporter-like_ATP-bd"/>
</dbReference>
<dbReference type="InterPro" id="IPR003593">
    <property type="entry name" value="AAA+_ATPase"/>
</dbReference>
<dbReference type="PANTHER" id="PTHR42794">
    <property type="entry name" value="HEMIN IMPORT ATP-BINDING PROTEIN HMUV"/>
    <property type="match status" value="1"/>
</dbReference>
<sequence length="260" mass="27158">MRELGVSRHGRALLSGASLSLRPGDCVGLIGPNGAGKTTLLRAALGLIRHTGHSSLAEMNAAARARHAGFLPQTRTVAWPMPVRDLVALGLLPHRGPGAATPDSATRRIEAVLDALDLAAFADRSATDLSGGELARVLLARVLVQDTPLILADEPAAGLDPAQQIALMQRLRQLAEGGRGILVSLHDLGHAARFCTRLVVMERGRIVADGEPAAVLTEARLATVFGLRAGFIDTAEGRFLLPYALAHPGADRAPAPLHGA</sequence>
<accession>A0A2T7UTF1</accession>
<keyword evidence="1" id="KW-0547">Nucleotide-binding</keyword>
<gene>
    <name evidence="4" type="ORF">DDE23_09235</name>
</gene>
<organism evidence="4 5">
    <name type="scientific">Pararhodobacter aggregans</name>
    <dbReference type="NCBI Taxonomy" id="404875"/>
    <lineage>
        <taxon>Bacteria</taxon>
        <taxon>Pseudomonadati</taxon>
        <taxon>Pseudomonadota</taxon>
        <taxon>Alphaproteobacteria</taxon>
        <taxon>Rhodobacterales</taxon>
        <taxon>Paracoccaceae</taxon>
        <taxon>Pararhodobacter</taxon>
    </lineage>
</organism>
<keyword evidence="2" id="KW-0067">ATP-binding</keyword>
<evidence type="ECO:0000256" key="2">
    <source>
        <dbReference type="ARBA" id="ARBA00022840"/>
    </source>
</evidence>
<evidence type="ECO:0000313" key="4">
    <source>
        <dbReference type="EMBL" id="PVE47859.1"/>
    </source>
</evidence>
<dbReference type="PROSITE" id="PS00211">
    <property type="entry name" value="ABC_TRANSPORTER_1"/>
    <property type="match status" value="1"/>
</dbReference>
<evidence type="ECO:0000259" key="3">
    <source>
        <dbReference type="PROSITE" id="PS50893"/>
    </source>
</evidence>
<dbReference type="Proteomes" id="UP000244810">
    <property type="component" value="Unassembled WGS sequence"/>
</dbReference>
<dbReference type="CDD" id="cd03214">
    <property type="entry name" value="ABC_Iron-Siderophores_B12_Hemin"/>
    <property type="match status" value="1"/>
</dbReference>
<dbReference type="GO" id="GO:0016887">
    <property type="term" value="F:ATP hydrolysis activity"/>
    <property type="evidence" value="ECO:0007669"/>
    <property type="project" value="InterPro"/>
</dbReference>
<dbReference type="InterPro" id="IPR017871">
    <property type="entry name" value="ABC_transporter-like_CS"/>
</dbReference>
<dbReference type="PANTHER" id="PTHR42794:SF2">
    <property type="entry name" value="ABC TRANSPORTER ATP-BINDING PROTEIN"/>
    <property type="match status" value="1"/>
</dbReference>
<reference evidence="4 5" key="1">
    <citation type="journal article" date="2011" name="Syst. Appl. Microbiol.">
        <title>Defluviimonas denitrificans gen. nov., sp. nov., and Pararhodobacter aggregans gen. nov., sp. nov., non-phototrophic Rhodobacteraceae from the biofilter of a marine aquaculture.</title>
        <authorList>
            <person name="Foesel B.U."/>
            <person name="Drake H.L."/>
            <person name="Schramm A."/>
        </authorList>
    </citation>
    <scope>NUCLEOTIDE SEQUENCE [LARGE SCALE GENOMIC DNA]</scope>
    <source>
        <strain evidence="4 5">D1-19</strain>
    </source>
</reference>
<evidence type="ECO:0000256" key="1">
    <source>
        <dbReference type="ARBA" id="ARBA00022741"/>
    </source>
</evidence>
<protein>
    <submittedName>
        <fullName evidence="4">ABC transporter</fullName>
    </submittedName>
</protein>
<proteinExistence type="predicted"/>
<dbReference type="SMART" id="SM00382">
    <property type="entry name" value="AAA"/>
    <property type="match status" value="1"/>
</dbReference>
<keyword evidence="5" id="KW-1185">Reference proteome</keyword>
<dbReference type="OrthoDB" id="9805601at2"/>
<dbReference type="SUPFAM" id="SSF52540">
    <property type="entry name" value="P-loop containing nucleoside triphosphate hydrolases"/>
    <property type="match status" value="1"/>
</dbReference>
<name>A0A2T7UTF1_9RHOB</name>
<dbReference type="PROSITE" id="PS50893">
    <property type="entry name" value="ABC_TRANSPORTER_2"/>
    <property type="match status" value="1"/>
</dbReference>